<dbReference type="EMBL" id="JAZDCT010000002">
    <property type="protein sequence ID" value="MEE1886473.1"/>
    <property type="molecule type" value="Genomic_DNA"/>
</dbReference>
<protein>
    <submittedName>
        <fullName evidence="1">Uncharacterized protein</fullName>
    </submittedName>
</protein>
<keyword evidence="2" id="KW-1185">Reference proteome</keyword>
<comment type="caution">
    <text evidence="1">The sequence shown here is derived from an EMBL/GenBank/DDBJ whole genome shotgun (WGS) entry which is preliminary data.</text>
</comment>
<name>A0ABU7H5E5_9PSED</name>
<reference evidence="1" key="1">
    <citation type="submission" date="2024-01" db="EMBL/GenBank/DDBJ databases">
        <title>Unpublished Manusciprt.</title>
        <authorList>
            <person name="Duman M."/>
            <person name="Valdes E.G."/>
            <person name="Ajmi N."/>
            <person name="Altun S."/>
            <person name="Saticioglu I.B."/>
        </authorList>
    </citation>
    <scope>NUCLEOTIDE SEQUENCE</scope>
    <source>
        <strain evidence="1">137P</strain>
    </source>
</reference>
<gene>
    <name evidence="1" type="ORF">V0R62_02285</name>
</gene>
<organism evidence="1 2">
    <name type="scientific">Pseudomonas carassii</name>
    <dbReference type="NCBI Taxonomy" id="3115855"/>
    <lineage>
        <taxon>Bacteria</taxon>
        <taxon>Pseudomonadati</taxon>
        <taxon>Pseudomonadota</taxon>
        <taxon>Gammaproteobacteria</taxon>
        <taxon>Pseudomonadales</taxon>
        <taxon>Pseudomonadaceae</taxon>
        <taxon>Pseudomonas</taxon>
    </lineage>
</organism>
<evidence type="ECO:0000313" key="1">
    <source>
        <dbReference type="EMBL" id="MEE1886473.1"/>
    </source>
</evidence>
<dbReference type="Gene3D" id="3.30.2020.40">
    <property type="entry name" value="Uncharacterised protein PF10387, DUF2442"/>
    <property type="match status" value="1"/>
</dbReference>
<sequence>MPDLEKLAVTASYDARTDLITVLLLTGAELSFKPGVTEELVGLSQAGLATIQVSQDGEFIEFLDGRVDVYLPVVIEGARAGLSSVRGRLIATTAQMDLLIGNDRKHPLWHCLQELKSCLGYDY</sequence>
<evidence type="ECO:0000313" key="2">
    <source>
        <dbReference type="Proteomes" id="UP001354227"/>
    </source>
</evidence>
<accession>A0ABU7H5E5</accession>
<dbReference type="RefSeq" id="WP_330102547.1">
    <property type="nucleotide sequence ID" value="NZ_JAZDCT010000002.1"/>
</dbReference>
<dbReference type="Proteomes" id="UP001354227">
    <property type="component" value="Unassembled WGS sequence"/>
</dbReference>
<proteinExistence type="predicted"/>